<gene>
    <name evidence="1" type="ORF">WA026_012696</name>
</gene>
<evidence type="ECO:0000313" key="2">
    <source>
        <dbReference type="Proteomes" id="UP001431783"/>
    </source>
</evidence>
<dbReference type="EMBL" id="JARQZJ010000036">
    <property type="protein sequence ID" value="KAK9876385.1"/>
    <property type="molecule type" value="Genomic_DNA"/>
</dbReference>
<accession>A0AAW1U1J5</accession>
<sequence>MSQENCAQSRKEYSKKKGSCSEIAWCIMAEWVFHLCLERTLLPIPVEMEFPYPISHEFIVGDPRVLVSDISGQNHFKFGSNENLNTVFYIEYEPVVDEEKIFCYYAHTEKFLKEIFPITSRHIRWLSIFNQDHNEKAT</sequence>
<comment type="caution">
    <text evidence="1">The sequence shown here is derived from an EMBL/GenBank/DDBJ whole genome shotgun (WGS) entry which is preliminary data.</text>
</comment>
<proteinExistence type="predicted"/>
<evidence type="ECO:0000313" key="1">
    <source>
        <dbReference type="EMBL" id="KAK9876385.1"/>
    </source>
</evidence>
<keyword evidence="2" id="KW-1185">Reference proteome</keyword>
<name>A0AAW1U1J5_9CUCU</name>
<organism evidence="1 2">
    <name type="scientific">Henosepilachna vigintioctopunctata</name>
    <dbReference type="NCBI Taxonomy" id="420089"/>
    <lineage>
        <taxon>Eukaryota</taxon>
        <taxon>Metazoa</taxon>
        <taxon>Ecdysozoa</taxon>
        <taxon>Arthropoda</taxon>
        <taxon>Hexapoda</taxon>
        <taxon>Insecta</taxon>
        <taxon>Pterygota</taxon>
        <taxon>Neoptera</taxon>
        <taxon>Endopterygota</taxon>
        <taxon>Coleoptera</taxon>
        <taxon>Polyphaga</taxon>
        <taxon>Cucujiformia</taxon>
        <taxon>Coccinelloidea</taxon>
        <taxon>Coccinellidae</taxon>
        <taxon>Epilachninae</taxon>
        <taxon>Epilachnini</taxon>
        <taxon>Henosepilachna</taxon>
    </lineage>
</organism>
<dbReference type="AlphaFoldDB" id="A0AAW1U1J5"/>
<protein>
    <submittedName>
        <fullName evidence="1">Uncharacterized protein</fullName>
    </submittedName>
</protein>
<reference evidence="1 2" key="1">
    <citation type="submission" date="2023-03" db="EMBL/GenBank/DDBJ databases">
        <title>Genome insight into feeding habits of ladybird beetles.</title>
        <authorList>
            <person name="Li H.-S."/>
            <person name="Huang Y.-H."/>
            <person name="Pang H."/>
        </authorList>
    </citation>
    <scope>NUCLEOTIDE SEQUENCE [LARGE SCALE GENOMIC DNA]</scope>
    <source>
        <strain evidence="1">SYSU_2023b</strain>
        <tissue evidence="1">Whole body</tissue>
    </source>
</reference>
<dbReference type="Proteomes" id="UP001431783">
    <property type="component" value="Unassembled WGS sequence"/>
</dbReference>